<keyword evidence="7" id="KW-1185">Reference proteome</keyword>
<evidence type="ECO:0000313" key="6">
    <source>
        <dbReference type="EMBL" id="CAE1248917.1"/>
    </source>
</evidence>
<dbReference type="EMBL" id="CAHIKZ030001005">
    <property type="protein sequence ID" value="CAE1248917.1"/>
    <property type="molecule type" value="Genomic_DNA"/>
</dbReference>
<dbReference type="Gene3D" id="3.90.950.10">
    <property type="match status" value="1"/>
</dbReference>
<dbReference type="InterPro" id="IPR026534">
    <property type="entry name" value="PRRC1"/>
</dbReference>
<feature type="region of interest" description="Disordered" evidence="4">
    <location>
        <begin position="106"/>
        <end position="126"/>
    </location>
</feature>
<comment type="similarity">
    <text evidence="2">Belongs to the PRRC1 family.</text>
</comment>
<evidence type="ECO:0000256" key="4">
    <source>
        <dbReference type="SAM" id="MobiDB-lite"/>
    </source>
</evidence>
<protein>
    <submittedName>
        <fullName evidence="6">Protein PRRC1-A,Protein PRRC1,Protein PRRC1-B</fullName>
    </submittedName>
</protein>
<accession>A0A812C0P2</accession>
<dbReference type="OrthoDB" id="4968544at2759"/>
<dbReference type="InterPro" id="IPR029001">
    <property type="entry name" value="ITPase-like_fam"/>
</dbReference>
<comment type="caution">
    <text evidence="6">The sequence shown here is derived from an EMBL/GenBank/DDBJ whole genome shotgun (WGS) entry which is preliminary data.</text>
</comment>
<evidence type="ECO:0000259" key="5">
    <source>
        <dbReference type="Pfam" id="PF01931"/>
    </source>
</evidence>
<feature type="domain" description="Non-canonical purine NTP phosphatase/PRRC1" evidence="5">
    <location>
        <begin position="197"/>
        <end position="306"/>
    </location>
</feature>
<dbReference type="PANTHER" id="PTHR23276">
    <property type="entry name" value="PROTEIN PRRC1"/>
    <property type="match status" value="1"/>
</dbReference>
<dbReference type="GO" id="GO:0034237">
    <property type="term" value="F:protein kinase A regulatory subunit binding"/>
    <property type="evidence" value="ECO:0007669"/>
    <property type="project" value="TreeGrafter"/>
</dbReference>
<evidence type="ECO:0000256" key="2">
    <source>
        <dbReference type="ARBA" id="ARBA00010298"/>
    </source>
</evidence>
<dbReference type="InterPro" id="IPR026533">
    <property type="entry name" value="NTPase/PRRC1"/>
</dbReference>
<keyword evidence="3" id="KW-0333">Golgi apparatus</keyword>
<dbReference type="AlphaFoldDB" id="A0A812C0P2"/>
<gene>
    <name evidence="6" type="ORF">SPHA_26356</name>
</gene>
<dbReference type="SUPFAM" id="SSF52972">
    <property type="entry name" value="ITPase-like"/>
    <property type="match status" value="1"/>
</dbReference>
<dbReference type="FunFam" id="3.90.950.10:FF:000017">
    <property type="entry name" value="Protein PRRC1-B"/>
    <property type="match status" value="1"/>
</dbReference>
<evidence type="ECO:0000256" key="1">
    <source>
        <dbReference type="ARBA" id="ARBA00004555"/>
    </source>
</evidence>
<evidence type="ECO:0000313" key="7">
    <source>
        <dbReference type="Proteomes" id="UP000597762"/>
    </source>
</evidence>
<organism evidence="6 7">
    <name type="scientific">Acanthosepion pharaonis</name>
    <name type="common">Pharaoh cuttlefish</name>
    <name type="synonym">Sepia pharaonis</name>
    <dbReference type="NCBI Taxonomy" id="158019"/>
    <lineage>
        <taxon>Eukaryota</taxon>
        <taxon>Metazoa</taxon>
        <taxon>Spiralia</taxon>
        <taxon>Lophotrochozoa</taxon>
        <taxon>Mollusca</taxon>
        <taxon>Cephalopoda</taxon>
        <taxon>Coleoidea</taxon>
        <taxon>Decapodiformes</taxon>
        <taxon>Sepiida</taxon>
        <taxon>Sepiina</taxon>
        <taxon>Sepiidae</taxon>
        <taxon>Acanthosepion</taxon>
    </lineage>
</organism>
<name>A0A812C0P2_ACAPH</name>
<dbReference type="GO" id="GO:0005794">
    <property type="term" value="C:Golgi apparatus"/>
    <property type="evidence" value="ECO:0007669"/>
    <property type="project" value="UniProtKB-SubCell"/>
</dbReference>
<dbReference type="PANTHER" id="PTHR23276:SF2">
    <property type="entry name" value="PROTEIN PRRC1"/>
    <property type="match status" value="1"/>
</dbReference>
<evidence type="ECO:0000256" key="3">
    <source>
        <dbReference type="ARBA" id="ARBA00023034"/>
    </source>
</evidence>
<sequence>MEEVLDDQQPEILGKLESYATSAQIAHELQEAAQTDVISSAANGNSVSTSPMLSSVSSSMSSSFTDGSTIFPNTSEPSSVPITPMNQANPMTILGTAQSITQYISDRPSDDSITSEPQSSTGQVETPVIPRTDNFAVSTPTSVEPTTSSLFGWFSSSSFVSKVVEKTKSSVEIMMSTLDPQMKEYIKSGGEIDIIVASAKEVKIGPVREAMQDAFGCATVTGRGSESNAATQPVGFSAALRSASERIARLRESEDISEKQTIAAIEGFIVELQPENWYEMSCLLLHDPVNQITVNTFSQPTPIPTAYVLTAQDRTPSDYPLRWSGLAVTIGQVVEEAQPHIGRANWHQALTGVSRRETLCMSAKMLAYLYKQQFPTSYIS</sequence>
<reference evidence="6" key="1">
    <citation type="submission" date="2021-01" db="EMBL/GenBank/DDBJ databases">
        <authorList>
            <person name="Li R."/>
            <person name="Bekaert M."/>
        </authorList>
    </citation>
    <scope>NUCLEOTIDE SEQUENCE</scope>
    <source>
        <strain evidence="6">Farmed</strain>
    </source>
</reference>
<proteinExistence type="inferred from homology"/>
<dbReference type="Proteomes" id="UP000597762">
    <property type="component" value="Unassembled WGS sequence"/>
</dbReference>
<feature type="compositionally biased region" description="Polar residues" evidence="4">
    <location>
        <begin position="111"/>
        <end position="124"/>
    </location>
</feature>
<comment type="subcellular location">
    <subcellularLocation>
        <location evidence="1">Golgi apparatus</location>
    </subcellularLocation>
</comment>
<dbReference type="Pfam" id="PF01931">
    <property type="entry name" value="NTPase_I-T"/>
    <property type="match status" value="1"/>
</dbReference>